<name>A0A928X2I4_LEPEC</name>
<dbReference type="Proteomes" id="UP000615026">
    <property type="component" value="Unassembled WGS sequence"/>
</dbReference>
<sequence length="311" mass="34276">MRGWTRVQGIVFFSALIALAVILVFAEPIATWLEKWAFIKILDAVSKLGVLIAVITFLVEIPKREERIQTERKRAHFEYWQVIDAAIAAGTSTSNARKMALENLAGEGVSLRNIDVPKAELRRINLAKADMVGANLREVDLTDAILDRADLSKASLYRARLYGASLLDAKLESTDLKEVLYDDRTRFPTGFRADRLGAYLIAPNVSLSGVQLPKAVLWGVNLQYASLQESNFSDAGFHGALLQNANFQGANLQGSRFRNANLEGASFKDANIQKANFGEAKGLTVEQIKTAQNWEKAIYSAEFSIALGLKA</sequence>
<keyword evidence="2" id="KW-1133">Transmembrane helix</keyword>
<keyword evidence="1" id="KW-0677">Repeat</keyword>
<keyword evidence="2" id="KW-0472">Membrane</keyword>
<dbReference type="EMBL" id="JADEXP010000021">
    <property type="protein sequence ID" value="MBE9065868.1"/>
    <property type="molecule type" value="Genomic_DNA"/>
</dbReference>
<feature type="transmembrane region" description="Helical" evidence="2">
    <location>
        <begin position="36"/>
        <end position="59"/>
    </location>
</feature>
<evidence type="ECO:0000313" key="4">
    <source>
        <dbReference type="Proteomes" id="UP000615026"/>
    </source>
</evidence>
<dbReference type="SUPFAM" id="SSF141571">
    <property type="entry name" value="Pentapeptide repeat-like"/>
    <property type="match status" value="1"/>
</dbReference>
<dbReference type="Pfam" id="PF00805">
    <property type="entry name" value="Pentapeptide"/>
    <property type="match status" value="4"/>
</dbReference>
<evidence type="ECO:0000256" key="1">
    <source>
        <dbReference type="ARBA" id="ARBA00022737"/>
    </source>
</evidence>
<dbReference type="AlphaFoldDB" id="A0A928X2I4"/>
<proteinExistence type="predicted"/>
<dbReference type="PANTHER" id="PTHR47485">
    <property type="entry name" value="THYLAKOID LUMENAL 17.4 KDA PROTEIN, CHLOROPLASTIC"/>
    <property type="match status" value="1"/>
</dbReference>
<protein>
    <submittedName>
        <fullName evidence="3">Pentapeptide repeat-containing protein</fullName>
    </submittedName>
</protein>
<evidence type="ECO:0000313" key="3">
    <source>
        <dbReference type="EMBL" id="MBE9065868.1"/>
    </source>
</evidence>
<reference evidence="3" key="1">
    <citation type="submission" date="2020-10" db="EMBL/GenBank/DDBJ databases">
        <authorList>
            <person name="Castelo-Branco R."/>
            <person name="Eusebio N."/>
            <person name="Adriana R."/>
            <person name="Vieira A."/>
            <person name="Brugerolle De Fraissinette N."/>
            <person name="Rezende De Castro R."/>
            <person name="Schneider M.P."/>
            <person name="Vasconcelos V."/>
            <person name="Leao P.N."/>
        </authorList>
    </citation>
    <scope>NUCLEOTIDE SEQUENCE</scope>
    <source>
        <strain evidence="3">LEGE 11479</strain>
    </source>
</reference>
<dbReference type="PANTHER" id="PTHR47485:SF1">
    <property type="entry name" value="THYLAKOID LUMENAL 17.4 KDA PROTEIN, CHLOROPLASTIC"/>
    <property type="match status" value="1"/>
</dbReference>
<dbReference type="RefSeq" id="WP_193991196.1">
    <property type="nucleotide sequence ID" value="NZ_JADEXP010000021.1"/>
</dbReference>
<keyword evidence="2" id="KW-0812">Transmembrane</keyword>
<dbReference type="Gene3D" id="2.160.20.80">
    <property type="entry name" value="E3 ubiquitin-protein ligase SopA"/>
    <property type="match status" value="2"/>
</dbReference>
<keyword evidence="4" id="KW-1185">Reference proteome</keyword>
<evidence type="ECO:0000256" key="2">
    <source>
        <dbReference type="SAM" id="Phobius"/>
    </source>
</evidence>
<comment type="caution">
    <text evidence="3">The sequence shown here is derived from an EMBL/GenBank/DDBJ whole genome shotgun (WGS) entry which is preliminary data.</text>
</comment>
<dbReference type="InterPro" id="IPR001646">
    <property type="entry name" value="5peptide_repeat"/>
</dbReference>
<organism evidence="3 4">
    <name type="scientific">Leptolyngbya cf. ectocarpi LEGE 11479</name>
    <dbReference type="NCBI Taxonomy" id="1828722"/>
    <lineage>
        <taxon>Bacteria</taxon>
        <taxon>Bacillati</taxon>
        <taxon>Cyanobacteriota</taxon>
        <taxon>Cyanophyceae</taxon>
        <taxon>Leptolyngbyales</taxon>
        <taxon>Leptolyngbyaceae</taxon>
        <taxon>Leptolyngbya group</taxon>
        <taxon>Leptolyngbya</taxon>
    </lineage>
</organism>
<gene>
    <name evidence="3" type="ORF">IQ260_04295</name>
</gene>
<accession>A0A928X2I4</accession>